<proteinExistence type="predicted"/>
<keyword evidence="2" id="KW-1185">Reference proteome</keyword>
<protein>
    <submittedName>
        <fullName evidence="1">65-kDa microtubule-associated protein 6</fullName>
    </submittedName>
</protein>
<reference evidence="2" key="1">
    <citation type="journal article" date="2023" name="Hortic. Res.">
        <title>A chromosome-level phased genome enabling allele-level studies in sweet orange: a case study on citrus Huanglongbing tolerance.</title>
        <authorList>
            <person name="Wu B."/>
            <person name="Yu Q."/>
            <person name="Deng Z."/>
            <person name="Duan Y."/>
            <person name="Luo F."/>
            <person name="Gmitter F. Jr."/>
        </authorList>
    </citation>
    <scope>NUCLEOTIDE SEQUENCE [LARGE SCALE GENOMIC DNA]</scope>
    <source>
        <strain evidence="2">cv. Valencia</strain>
    </source>
</reference>
<organism evidence="1 2">
    <name type="scientific">Citrus sinensis</name>
    <name type="common">Sweet orange</name>
    <name type="synonym">Citrus aurantium var. sinensis</name>
    <dbReference type="NCBI Taxonomy" id="2711"/>
    <lineage>
        <taxon>Eukaryota</taxon>
        <taxon>Viridiplantae</taxon>
        <taxon>Streptophyta</taxon>
        <taxon>Embryophyta</taxon>
        <taxon>Tracheophyta</taxon>
        <taxon>Spermatophyta</taxon>
        <taxon>Magnoliopsida</taxon>
        <taxon>eudicotyledons</taxon>
        <taxon>Gunneridae</taxon>
        <taxon>Pentapetalae</taxon>
        <taxon>rosids</taxon>
        <taxon>malvids</taxon>
        <taxon>Sapindales</taxon>
        <taxon>Rutaceae</taxon>
        <taxon>Aurantioideae</taxon>
        <taxon>Citrus</taxon>
    </lineage>
</organism>
<evidence type="ECO:0000313" key="2">
    <source>
        <dbReference type="Proteomes" id="UP000829398"/>
    </source>
</evidence>
<accession>A0ACB8N947</accession>
<gene>
    <name evidence="1" type="ORF">KPL71_004866</name>
</gene>
<evidence type="ECO:0000313" key="1">
    <source>
        <dbReference type="EMBL" id="KAH9794352.1"/>
    </source>
</evidence>
<dbReference type="Proteomes" id="UP000829398">
    <property type="component" value="Chromosome 2"/>
</dbReference>
<comment type="caution">
    <text evidence="1">The sequence shown here is derived from an EMBL/GenBank/DDBJ whole genome shotgun (WGS) entry which is preliminary data.</text>
</comment>
<sequence length="626" mass="71028">MLAIGSPNYSVRTSTSCNALLRELQQIWSDIGESEAEKDRILMELERECLEVYRRKVEEAANAKARLHQAVAAKEAELATLMAALGELNIHSPIQTEKRSTSLKEKLASIAPLVEDLRTKKEERMKQFADIKAQIEKISGEISGYDHLSNSLINSLSLEEEDLSLRRITECQTHLRTLQKEKSDRLNRVLEYVNEVHSICGVLGLDFGQTVSDVHPSLHGTAMGHSTNISNSTLEGLEHAIVKLKAERKIRIQKLKDIVVSLFELWNLMDSPIQYKNSFSKITSILRLSESEITEPGVLSTEVIEQVWMHSQLFFVLLLEIRSSSFSSLSQASTEVERLTKLKATRMKELVLKKRSELEEICKMTHIEPDTSTAAEKSNAMIDSGLVDPSELLANIEAQIVKVKDEALSRKDIMDRIDRWLYACEEEKWLEEYNQDDNRYNAGRGAHIILKRAERARVTVSKIPAIVDNLINRTLAWEEEKKIFFLYDGVRLVSILDDYKLTRVQREEEKKRYRDQKKMQDLLLTEKEAIYGSKPSPRKSNSFRKPNGCRANGNGSMTPTPRRNSIGSGTPELLTPRSYSSRQNGHFREMRRLSTAPLNFVAISKEDTMSSYTSVCGSEPGSPPQG</sequence>
<name>A0ACB8N947_CITSI</name>
<dbReference type="EMBL" id="CM039171">
    <property type="protein sequence ID" value="KAH9794352.1"/>
    <property type="molecule type" value="Genomic_DNA"/>
</dbReference>